<comment type="caution">
    <text evidence="3">The sequence shown here is derived from an EMBL/GenBank/DDBJ whole genome shotgun (WGS) entry which is preliminary data.</text>
</comment>
<evidence type="ECO:0000313" key="3">
    <source>
        <dbReference type="EMBL" id="CAI0389217.1"/>
    </source>
</evidence>
<proteinExistence type="predicted"/>
<gene>
    <name evidence="3" type="ORF">LITE_LOCUS6139</name>
</gene>
<feature type="region of interest" description="Disordered" evidence="1">
    <location>
        <begin position="213"/>
        <end position="440"/>
    </location>
</feature>
<keyword evidence="4" id="KW-1185">Reference proteome</keyword>
<feature type="compositionally biased region" description="Polar residues" evidence="1">
    <location>
        <begin position="358"/>
        <end position="368"/>
    </location>
</feature>
<feature type="compositionally biased region" description="Basic and acidic residues" evidence="1">
    <location>
        <begin position="228"/>
        <end position="242"/>
    </location>
</feature>
<sequence>MRADGREAEPKEEDDPLCPPIHFSAVEERQFCRPWRSALVVKALGRSTSYTAISKRLNSIWARAGSIQVTSAKKGYYLVRFSSGIDYERAITGGPWMMGENYLTVHMWDSNFNPYEHEISSTLVWARLLEIPIQYFHPEAVMKIGKRMGKPIRVDQATRTGARSDYARVCVQVDLTKPLLSKFRINGKRYFIQYEGLERICLQCGRYTSHGTCQCSKPAEPMEDETESSPKETEEPQPEKVYGEWMIAKRKPRNGRPEATTTGRGAMATTVRQATQGVQKSSGSRFQALQNEETEGPTKEALEEPSGAVQEEIGPQPRSKGKEVPEKEHGGKAHPNSPNPTTPQARLVQTGEDISSGALEQNTMQKDSSGTRKHRTSTQTSSITEPIEKPTLPQVQVTPQIPGLDATLHGKQSNMQTVQHLGRPPDDRIVPRHKNALDGGVEPREILMCEADGASPSGN</sequence>
<evidence type="ECO:0000313" key="4">
    <source>
        <dbReference type="Proteomes" id="UP001154282"/>
    </source>
</evidence>
<dbReference type="EMBL" id="CAMGYJ010000003">
    <property type="protein sequence ID" value="CAI0389217.1"/>
    <property type="molecule type" value="Genomic_DNA"/>
</dbReference>
<evidence type="ECO:0000256" key="1">
    <source>
        <dbReference type="SAM" id="MobiDB-lite"/>
    </source>
</evidence>
<dbReference type="PANTHER" id="PTHR31286:SF99">
    <property type="entry name" value="DUF4283 DOMAIN-CONTAINING PROTEIN"/>
    <property type="match status" value="1"/>
</dbReference>
<accession>A0AAV0HV95</accession>
<feature type="compositionally biased region" description="Basic and acidic residues" evidence="1">
    <location>
        <begin position="320"/>
        <end position="331"/>
    </location>
</feature>
<evidence type="ECO:0000259" key="2">
    <source>
        <dbReference type="Pfam" id="PF14111"/>
    </source>
</evidence>
<protein>
    <recommendedName>
        <fullName evidence="2">DUF4283 domain-containing protein</fullName>
    </recommendedName>
</protein>
<organism evidence="3 4">
    <name type="scientific">Linum tenue</name>
    <dbReference type="NCBI Taxonomy" id="586396"/>
    <lineage>
        <taxon>Eukaryota</taxon>
        <taxon>Viridiplantae</taxon>
        <taxon>Streptophyta</taxon>
        <taxon>Embryophyta</taxon>
        <taxon>Tracheophyta</taxon>
        <taxon>Spermatophyta</taxon>
        <taxon>Magnoliopsida</taxon>
        <taxon>eudicotyledons</taxon>
        <taxon>Gunneridae</taxon>
        <taxon>Pentapetalae</taxon>
        <taxon>rosids</taxon>
        <taxon>fabids</taxon>
        <taxon>Malpighiales</taxon>
        <taxon>Linaceae</taxon>
        <taxon>Linum</taxon>
    </lineage>
</organism>
<feature type="domain" description="DUF4283" evidence="2">
    <location>
        <begin position="35"/>
        <end position="114"/>
    </location>
</feature>
<dbReference type="Proteomes" id="UP001154282">
    <property type="component" value="Unassembled WGS sequence"/>
</dbReference>
<feature type="compositionally biased region" description="Polar residues" evidence="1">
    <location>
        <begin position="410"/>
        <end position="419"/>
    </location>
</feature>
<dbReference type="Pfam" id="PF14111">
    <property type="entry name" value="DUF4283"/>
    <property type="match status" value="1"/>
</dbReference>
<reference evidence="3" key="1">
    <citation type="submission" date="2022-08" db="EMBL/GenBank/DDBJ databases">
        <authorList>
            <person name="Gutierrez-Valencia J."/>
        </authorList>
    </citation>
    <scope>NUCLEOTIDE SEQUENCE</scope>
</reference>
<feature type="compositionally biased region" description="Low complexity" evidence="1">
    <location>
        <begin position="259"/>
        <end position="270"/>
    </location>
</feature>
<dbReference type="InterPro" id="IPR040256">
    <property type="entry name" value="At4g02000-like"/>
</dbReference>
<dbReference type="InterPro" id="IPR025558">
    <property type="entry name" value="DUF4283"/>
</dbReference>
<dbReference type="AlphaFoldDB" id="A0AAV0HV95"/>
<name>A0AAV0HV95_9ROSI</name>
<feature type="compositionally biased region" description="Polar residues" evidence="1">
    <location>
        <begin position="271"/>
        <end position="291"/>
    </location>
</feature>
<dbReference type="PANTHER" id="PTHR31286">
    <property type="entry name" value="GLYCINE-RICH CELL WALL STRUCTURAL PROTEIN 1.8-LIKE"/>
    <property type="match status" value="1"/>
</dbReference>